<keyword evidence="3" id="KW-1185">Reference proteome</keyword>
<dbReference type="Proteomes" id="UP000185663">
    <property type="component" value="Chromosome I"/>
</dbReference>
<protein>
    <submittedName>
        <fullName evidence="2">Uncharacterized protein</fullName>
    </submittedName>
</protein>
<proteinExistence type="predicted"/>
<reference evidence="2 3" key="1">
    <citation type="submission" date="2016-10" db="EMBL/GenBank/DDBJ databases">
        <authorList>
            <person name="de Groot N.N."/>
        </authorList>
    </citation>
    <scope>NUCLEOTIDE SEQUENCE [LARGE SCALE GENOMIC DNA]</scope>
    <source>
        <strain evidence="2 3">DSM 22126</strain>
    </source>
</reference>
<feature type="transmembrane region" description="Helical" evidence="1">
    <location>
        <begin position="9"/>
        <end position="27"/>
    </location>
</feature>
<evidence type="ECO:0000313" key="2">
    <source>
        <dbReference type="EMBL" id="SDR95440.1"/>
    </source>
</evidence>
<dbReference type="RefSeq" id="WP_083371433.1">
    <property type="nucleotide sequence ID" value="NZ_LT629776.1"/>
</dbReference>
<gene>
    <name evidence="2" type="ORF">SAMN04489860_0468</name>
</gene>
<dbReference type="STRING" id="545619.SAMN04489860_0468"/>
<dbReference type="EMBL" id="LT629776">
    <property type="protein sequence ID" value="SDR95440.1"/>
    <property type="molecule type" value="Genomic_DNA"/>
</dbReference>
<keyword evidence="1" id="KW-0812">Transmembrane</keyword>
<sequence>MAVRPSPRRLIAGTLAAAVLLAWYLGVSGGTGGLVHLALVALSAGLGGAILASYVPERGEAWRSTLGCGPCDVVAAGTVLLPALLLGSAPLSASMALVAVLATTFGLVRRRAGTATSCPTSPQPTTGGTP</sequence>
<accession>A0A1H1N985</accession>
<evidence type="ECO:0000313" key="3">
    <source>
        <dbReference type="Proteomes" id="UP000185663"/>
    </source>
</evidence>
<keyword evidence="1" id="KW-1133">Transmembrane helix</keyword>
<dbReference type="eggNOG" id="ENOG5031WGK">
    <property type="taxonomic scope" value="Bacteria"/>
</dbReference>
<keyword evidence="1" id="KW-0472">Membrane</keyword>
<evidence type="ECO:0000256" key="1">
    <source>
        <dbReference type="SAM" id="Phobius"/>
    </source>
</evidence>
<dbReference type="AlphaFoldDB" id="A0A1H1N985"/>
<organism evidence="2 3">
    <name type="scientific">Paraoerskovia marina</name>
    <dbReference type="NCBI Taxonomy" id="545619"/>
    <lineage>
        <taxon>Bacteria</taxon>
        <taxon>Bacillati</taxon>
        <taxon>Actinomycetota</taxon>
        <taxon>Actinomycetes</taxon>
        <taxon>Micrococcales</taxon>
        <taxon>Cellulomonadaceae</taxon>
        <taxon>Paraoerskovia</taxon>
    </lineage>
</organism>
<feature type="transmembrane region" description="Helical" evidence="1">
    <location>
        <begin position="33"/>
        <end position="54"/>
    </location>
</feature>
<name>A0A1H1N985_9CELL</name>